<dbReference type="InterPro" id="IPR038765">
    <property type="entry name" value="Papain-like_cys_pep_sf"/>
</dbReference>
<protein>
    <submittedName>
        <fullName evidence="3">27_t:CDS:1</fullName>
    </submittedName>
</protein>
<evidence type="ECO:0000313" key="4">
    <source>
        <dbReference type="Proteomes" id="UP000789570"/>
    </source>
</evidence>
<dbReference type="PANTHER" id="PTHR12419">
    <property type="entry name" value="OTU DOMAIN CONTAINING PROTEIN"/>
    <property type="match status" value="1"/>
</dbReference>
<feature type="compositionally biased region" description="Basic and acidic residues" evidence="1">
    <location>
        <begin position="9"/>
        <end position="19"/>
    </location>
</feature>
<dbReference type="AlphaFoldDB" id="A0A9N9EYB8"/>
<keyword evidence="4" id="KW-1185">Reference proteome</keyword>
<feature type="domain" description="OTU" evidence="2">
    <location>
        <begin position="121"/>
        <end position="271"/>
    </location>
</feature>
<dbReference type="InterPro" id="IPR003323">
    <property type="entry name" value="OTU_dom"/>
</dbReference>
<comment type="caution">
    <text evidence="3">The sequence shown here is derived from an EMBL/GenBank/DDBJ whole genome shotgun (WGS) entry which is preliminary data.</text>
</comment>
<dbReference type="Proteomes" id="UP000789570">
    <property type="component" value="Unassembled WGS sequence"/>
</dbReference>
<dbReference type="GO" id="GO:0004843">
    <property type="term" value="F:cysteine-type deubiquitinase activity"/>
    <property type="evidence" value="ECO:0007669"/>
    <property type="project" value="TreeGrafter"/>
</dbReference>
<dbReference type="CDD" id="cd22748">
    <property type="entry name" value="OTU_OTUD6-like"/>
    <property type="match status" value="1"/>
</dbReference>
<dbReference type="PROSITE" id="PS50802">
    <property type="entry name" value="OTU"/>
    <property type="match status" value="1"/>
</dbReference>
<feature type="compositionally biased region" description="Basic residues" evidence="1">
    <location>
        <begin position="68"/>
        <end position="79"/>
    </location>
</feature>
<accession>A0A9N9EYB8</accession>
<reference evidence="3" key="1">
    <citation type="submission" date="2021-06" db="EMBL/GenBank/DDBJ databases">
        <authorList>
            <person name="Kallberg Y."/>
            <person name="Tangrot J."/>
            <person name="Rosling A."/>
        </authorList>
    </citation>
    <scope>NUCLEOTIDE SEQUENCE</scope>
    <source>
        <strain evidence="3">UK204</strain>
    </source>
</reference>
<evidence type="ECO:0000313" key="3">
    <source>
        <dbReference type="EMBL" id="CAG8498403.1"/>
    </source>
</evidence>
<dbReference type="PANTHER" id="PTHR12419:SF10">
    <property type="entry name" value="DEUBIQUITINASE OTUD6B"/>
    <property type="match status" value="1"/>
</dbReference>
<dbReference type="OrthoDB" id="415023at2759"/>
<evidence type="ECO:0000259" key="2">
    <source>
        <dbReference type="PROSITE" id="PS50802"/>
    </source>
</evidence>
<sequence>MKQTQQQAKKIESSEKAPIEENQNNENENISDDNEDIVDKLLAKIEAKRVEEEKNAASKVSVSSNKVPKSKKPNRQKLRKARKAAEMAELQREVENEAKNQPNMKEVEREKIKEIVTTMGLSIKEIMPDGHWQVFLAFQYKIYLYNAISDQLQIKHNIMTDYKELRRKTAAYMRENPDDFIPFLPTKDDGICSPEQFSKYCDELENTAVWGGQLEIIAISKAFKLPVHLIQMNSPLMKISDDEFLNKEPITISFHRHMYGLGAHYNSLRKI</sequence>
<dbReference type="InterPro" id="IPR050704">
    <property type="entry name" value="Peptidase_C85-like"/>
</dbReference>
<dbReference type="EMBL" id="CAJVPQ010000636">
    <property type="protein sequence ID" value="CAG8498403.1"/>
    <property type="molecule type" value="Genomic_DNA"/>
</dbReference>
<gene>
    <name evidence="3" type="ORF">FCALED_LOCUS3576</name>
</gene>
<dbReference type="Gene3D" id="3.90.70.80">
    <property type="match status" value="1"/>
</dbReference>
<dbReference type="Pfam" id="PF02338">
    <property type="entry name" value="OTU"/>
    <property type="match status" value="1"/>
</dbReference>
<feature type="compositionally biased region" description="Low complexity" evidence="1">
    <location>
        <begin position="57"/>
        <end position="67"/>
    </location>
</feature>
<organism evidence="3 4">
    <name type="scientific">Funneliformis caledonium</name>
    <dbReference type="NCBI Taxonomy" id="1117310"/>
    <lineage>
        <taxon>Eukaryota</taxon>
        <taxon>Fungi</taxon>
        <taxon>Fungi incertae sedis</taxon>
        <taxon>Mucoromycota</taxon>
        <taxon>Glomeromycotina</taxon>
        <taxon>Glomeromycetes</taxon>
        <taxon>Glomerales</taxon>
        <taxon>Glomeraceae</taxon>
        <taxon>Funneliformis</taxon>
    </lineage>
</organism>
<feature type="region of interest" description="Disordered" evidence="1">
    <location>
        <begin position="53"/>
        <end position="79"/>
    </location>
</feature>
<dbReference type="SUPFAM" id="SSF54001">
    <property type="entry name" value="Cysteine proteinases"/>
    <property type="match status" value="1"/>
</dbReference>
<name>A0A9N9EYB8_9GLOM</name>
<evidence type="ECO:0000256" key="1">
    <source>
        <dbReference type="SAM" id="MobiDB-lite"/>
    </source>
</evidence>
<proteinExistence type="predicted"/>
<dbReference type="GO" id="GO:0016579">
    <property type="term" value="P:protein deubiquitination"/>
    <property type="evidence" value="ECO:0007669"/>
    <property type="project" value="TreeGrafter"/>
</dbReference>
<feature type="region of interest" description="Disordered" evidence="1">
    <location>
        <begin position="1"/>
        <end position="36"/>
    </location>
</feature>